<dbReference type="KEGG" id="snep:Enr13x_63770"/>
<feature type="domain" description="3-deoxy-D-manno-octulosonic-acid transferase N-terminal" evidence="12">
    <location>
        <begin position="51"/>
        <end position="215"/>
    </location>
</feature>
<name>A0A518I040_9BACT</name>
<evidence type="ECO:0000256" key="1">
    <source>
        <dbReference type="ARBA" id="ARBA00004713"/>
    </source>
</evidence>
<evidence type="ECO:0000313" key="14">
    <source>
        <dbReference type="Proteomes" id="UP000319004"/>
    </source>
</evidence>
<sequence>MFANAVYLIALTALSPWILYRRVRHGRYRRGWRQKLLGLSPAEARRLRGETPTADCLWLHAVSVGEVNLLGGLVKRLQTQFPQTSIVISSSTDTGYDLAVQRFGADRVFFCPLDFSWAVKRTLATLQPKLLVLAELELWPNLIQTARQRNTDVIVINGRLSQRSAAGYQRFGWLTRSIFTSLSSVQCQDESSADRFVACGTPRSRIAVSGSLKFDDAPQTRECVEVQSRARWAGVDPWHMVWVVGSTQEGEEKIALDVYRRLRGRHPELRLILVPRHPERFDRVAQLIDAEGLLAHRRSRDGSLEDLKWTADRVLLIDTIGELRHWWGVGQIATVGGTFGDRGGQNMLEPAGYGNAIAFGPDTRNFTDIAERLLDAGGAVRAANATELEAFLERCLTDIPAADALGRSAKQVVEQHRGASERTVDAIGQFLAPDDQSQRRAA</sequence>
<comment type="function">
    <text evidence="10">Involved in lipopolysaccharide (LPS) biosynthesis. Catalyzes the transfer of 3-deoxy-D-manno-octulosonate (Kdo) residue(s) from CMP-Kdo to lipid IV(A), the tetraacyldisaccharide-1,4'-bisphosphate precursor of lipid A.</text>
</comment>
<dbReference type="GO" id="GO:0043842">
    <property type="term" value="F:Kdo transferase activity"/>
    <property type="evidence" value="ECO:0007669"/>
    <property type="project" value="UniProtKB-EC"/>
</dbReference>
<gene>
    <name evidence="13" type="primary">waaA</name>
    <name evidence="13" type="ORF">Enr13x_63770</name>
</gene>
<dbReference type="Proteomes" id="UP000319004">
    <property type="component" value="Chromosome"/>
</dbReference>
<feature type="region of interest" description="Disordered" evidence="11">
    <location>
        <begin position="417"/>
        <end position="442"/>
    </location>
</feature>
<dbReference type="UniPathway" id="UPA00958"/>
<dbReference type="Gene3D" id="3.40.50.2000">
    <property type="entry name" value="Glycogen Phosphorylase B"/>
    <property type="match status" value="1"/>
</dbReference>
<evidence type="ECO:0000259" key="12">
    <source>
        <dbReference type="Pfam" id="PF04413"/>
    </source>
</evidence>
<reference evidence="13 14" key="1">
    <citation type="submission" date="2019-03" db="EMBL/GenBank/DDBJ databases">
        <title>Deep-cultivation of Planctomycetes and their phenomic and genomic characterization uncovers novel biology.</title>
        <authorList>
            <person name="Wiegand S."/>
            <person name="Jogler M."/>
            <person name="Boedeker C."/>
            <person name="Pinto D."/>
            <person name="Vollmers J."/>
            <person name="Rivas-Marin E."/>
            <person name="Kohn T."/>
            <person name="Peeters S.H."/>
            <person name="Heuer A."/>
            <person name="Rast P."/>
            <person name="Oberbeckmann S."/>
            <person name="Bunk B."/>
            <person name="Jeske O."/>
            <person name="Meyerdierks A."/>
            <person name="Storesund J.E."/>
            <person name="Kallscheuer N."/>
            <person name="Luecker S."/>
            <person name="Lage O.M."/>
            <person name="Pohl T."/>
            <person name="Merkel B.J."/>
            <person name="Hornburger P."/>
            <person name="Mueller R.-W."/>
            <person name="Bruemmer F."/>
            <person name="Labrenz M."/>
            <person name="Spormann A.M."/>
            <person name="Op den Camp H."/>
            <person name="Overmann J."/>
            <person name="Amann R."/>
            <person name="Jetten M.S.M."/>
            <person name="Mascher T."/>
            <person name="Medema M.H."/>
            <person name="Devos D.P."/>
            <person name="Kaster A.-K."/>
            <person name="Ovreas L."/>
            <person name="Rohde M."/>
            <person name="Galperin M.Y."/>
            <person name="Jogler C."/>
        </authorList>
    </citation>
    <scope>NUCLEOTIDE SEQUENCE [LARGE SCALE GENOMIC DNA]</scope>
    <source>
        <strain evidence="13 14">Enr13</strain>
    </source>
</reference>
<keyword evidence="13" id="KW-0328">Glycosyltransferase</keyword>
<dbReference type="PANTHER" id="PTHR42755">
    <property type="entry name" value="3-DEOXY-MANNO-OCTULOSONATE CYTIDYLYLTRANSFERASE"/>
    <property type="match status" value="1"/>
</dbReference>
<dbReference type="EMBL" id="CP037423">
    <property type="protein sequence ID" value="QDV46468.1"/>
    <property type="molecule type" value="Genomic_DNA"/>
</dbReference>
<evidence type="ECO:0000256" key="6">
    <source>
        <dbReference type="ARBA" id="ARBA00031445"/>
    </source>
</evidence>
<proteinExistence type="inferred from homology"/>
<evidence type="ECO:0000256" key="5">
    <source>
        <dbReference type="ARBA" id="ARBA00022679"/>
    </source>
</evidence>
<dbReference type="InterPro" id="IPR039901">
    <property type="entry name" value="Kdotransferase"/>
</dbReference>
<evidence type="ECO:0000256" key="3">
    <source>
        <dbReference type="ARBA" id="ARBA00012621"/>
    </source>
</evidence>
<evidence type="ECO:0000256" key="9">
    <source>
        <dbReference type="PIRSR" id="PIRSR639901-2"/>
    </source>
</evidence>
<keyword evidence="5 10" id="KW-0808">Transferase</keyword>
<keyword evidence="10" id="KW-1003">Cell membrane</keyword>
<dbReference type="GO" id="GO:0009245">
    <property type="term" value="P:lipid A biosynthetic process"/>
    <property type="evidence" value="ECO:0007669"/>
    <property type="project" value="TreeGrafter"/>
</dbReference>
<keyword evidence="10" id="KW-0448">Lipopolysaccharide biosynthesis</keyword>
<feature type="site" description="Transition state stabilizer" evidence="9">
    <location>
        <position position="213"/>
    </location>
</feature>
<dbReference type="OrthoDB" id="9789797at2"/>
<dbReference type="Pfam" id="PF04413">
    <property type="entry name" value="Glycos_transf_N"/>
    <property type="match status" value="1"/>
</dbReference>
<feature type="site" description="Transition state stabilizer" evidence="9">
    <location>
        <position position="135"/>
    </location>
</feature>
<evidence type="ECO:0000313" key="13">
    <source>
        <dbReference type="EMBL" id="QDV46468.1"/>
    </source>
</evidence>
<organism evidence="13 14">
    <name type="scientific">Stieleria neptunia</name>
    <dbReference type="NCBI Taxonomy" id="2527979"/>
    <lineage>
        <taxon>Bacteria</taxon>
        <taxon>Pseudomonadati</taxon>
        <taxon>Planctomycetota</taxon>
        <taxon>Planctomycetia</taxon>
        <taxon>Pirellulales</taxon>
        <taxon>Pirellulaceae</taxon>
        <taxon>Stieleria</taxon>
    </lineage>
</organism>
<dbReference type="GO" id="GO:0005886">
    <property type="term" value="C:plasma membrane"/>
    <property type="evidence" value="ECO:0007669"/>
    <property type="project" value="UniProtKB-SubCell"/>
</dbReference>
<dbReference type="AlphaFoldDB" id="A0A518I040"/>
<accession>A0A518I040</accession>
<comment type="catalytic activity">
    <reaction evidence="7 10">
        <text>lipid IVA (E. coli) + CMP-3-deoxy-beta-D-manno-octulosonate = alpha-Kdo-(2-&gt;6)-lipid IVA (E. coli) + CMP + H(+)</text>
        <dbReference type="Rhea" id="RHEA:28066"/>
        <dbReference type="ChEBI" id="CHEBI:15378"/>
        <dbReference type="ChEBI" id="CHEBI:58603"/>
        <dbReference type="ChEBI" id="CHEBI:60364"/>
        <dbReference type="ChEBI" id="CHEBI:60377"/>
        <dbReference type="ChEBI" id="CHEBI:85987"/>
        <dbReference type="EC" id="2.4.99.12"/>
    </reaction>
</comment>
<dbReference type="FunFam" id="3.40.50.2000:FF:000032">
    <property type="entry name" value="3-deoxy-D-manno-octulosonic acid transferase"/>
    <property type="match status" value="1"/>
</dbReference>
<evidence type="ECO:0000256" key="11">
    <source>
        <dbReference type="SAM" id="MobiDB-lite"/>
    </source>
</evidence>
<comment type="similarity">
    <text evidence="2">Belongs to the glycosyltransferase group 1 family. Glycosyltransferase 30 subfamily.</text>
</comment>
<evidence type="ECO:0000256" key="7">
    <source>
        <dbReference type="ARBA" id="ARBA00049183"/>
    </source>
</evidence>
<dbReference type="InterPro" id="IPR007507">
    <property type="entry name" value="Glycos_transf_N"/>
</dbReference>
<dbReference type="PANTHER" id="PTHR42755:SF1">
    <property type="entry name" value="3-DEOXY-D-MANNO-OCTULOSONIC ACID TRANSFERASE, MITOCHONDRIAL-RELATED"/>
    <property type="match status" value="1"/>
</dbReference>
<dbReference type="EC" id="2.4.99.12" evidence="3 10"/>
<feature type="active site" description="Proton acceptor" evidence="8">
    <location>
        <position position="66"/>
    </location>
</feature>
<keyword evidence="14" id="KW-1185">Reference proteome</keyword>
<dbReference type="GO" id="GO:0009244">
    <property type="term" value="P:lipopolysaccharide core region biosynthetic process"/>
    <property type="evidence" value="ECO:0007669"/>
    <property type="project" value="UniProtKB-UniRule"/>
</dbReference>
<dbReference type="Gene3D" id="3.40.50.11720">
    <property type="entry name" value="3-Deoxy-D-manno-octulosonic-acid transferase, N-terminal domain"/>
    <property type="match status" value="1"/>
</dbReference>
<evidence type="ECO:0000256" key="2">
    <source>
        <dbReference type="ARBA" id="ARBA00006380"/>
    </source>
</evidence>
<keyword evidence="10" id="KW-0472">Membrane</keyword>
<dbReference type="SUPFAM" id="SSF53756">
    <property type="entry name" value="UDP-Glycosyltransferase/glycogen phosphorylase"/>
    <property type="match status" value="1"/>
</dbReference>
<dbReference type="RefSeq" id="WP_145390634.1">
    <property type="nucleotide sequence ID" value="NZ_CP037423.1"/>
</dbReference>
<evidence type="ECO:0000256" key="10">
    <source>
        <dbReference type="RuleBase" id="RU365103"/>
    </source>
</evidence>
<protein>
    <recommendedName>
        <fullName evidence="4 10">3-deoxy-D-manno-octulosonic acid transferase</fullName>
        <shortName evidence="10">Kdo transferase</shortName>
        <ecNumber evidence="3 10">2.4.99.12</ecNumber>
    </recommendedName>
    <alternativeName>
        <fullName evidence="6 10">Lipid IV(A) 3-deoxy-D-manno-octulosonic acid transferase</fullName>
    </alternativeName>
</protein>
<comment type="pathway">
    <text evidence="1 10">Bacterial outer membrane biogenesis; LPS core biosynthesis.</text>
</comment>
<comment type="subcellular location">
    <subcellularLocation>
        <location evidence="10">Cell membrane</location>
    </subcellularLocation>
</comment>
<dbReference type="InterPro" id="IPR038107">
    <property type="entry name" value="Glycos_transf_N_sf"/>
</dbReference>
<evidence type="ECO:0000256" key="8">
    <source>
        <dbReference type="PIRSR" id="PIRSR639901-1"/>
    </source>
</evidence>
<evidence type="ECO:0000256" key="4">
    <source>
        <dbReference type="ARBA" id="ARBA00019077"/>
    </source>
</evidence>